<keyword evidence="11" id="KW-1185">Reference proteome</keyword>
<evidence type="ECO:0000256" key="6">
    <source>
        <dbReference type="ARBA" id="ARBA00023136"/>
    </source>
</evidence>
<evidence type="ECO:0000256" key="5">
    <source>
        <dbReference type="ARBA" id="ARBA00023134"/>
    </source>
</evidence>
<evidence type="ECO:0000313" key="11">
    <source>
        <dbReference type="Proteomes" id="UP000053372"/>
    </source>
</evidence>
<organism evidence="10 11">
    <name type="scientific">Mastigocoleus testarum BC008</name>
    <dbReference type="NCBI Taxonomy" id="371196"/>
    <lineage>
        <taxon>Bacteria</taxon>
        <taxon>Bacillati</taxon>
        <taxon>Cyanobacteriota</taxon>
        <taxon>Cyanophyceae</taxon>
        <taxon>Nostocales</taxon>
        <taxon>Hapalosiphonaceae</taxon>
        <taxon>Mastigocoleus</taxon>
    </lineage>
</organism>
<dbReference type="Pfam" id="PF05128">
    <property type="entry name" value="DUF697"/>
    <property type="match status" value="1"/>
</dbReference>
<evidence type="ECO:0000313" key="10">
    <source>
        <dbReference type="EMBL" id="KST70187.1"/>
    </source>
</evidence>
<protein>
    <submittedName>
        <fullName evidence="10">GTP-binding protein</fullName>
    </submittedName>
</protein>
<feature type="transmembrane region" description="Helical" evidence="7">
    <location>
        <begin position="44"/>
        <end position="65"/>
    </location>
</feature>
<feature type="domain" description="G" evidence="8">
    <location>
        <begin position="135"/>
        <end position="249"/>
    </location>
</feature>
<reference evidence="10 11" key="1">
    <citation type="journal article" date="2015" name="Genome Announc.">
        <title>Draft Genome of the Euendolithic (true boring) Cyanobacterium Mastigocoleus testarum strain BC008.</title>
        <authorList>
            <person name="Guida B.S."/>
            <person name="Garcia-Pichel F."/>
        </authorList>
    </citation>
    <scope>NUCLEOTIDE SEQUENCE [LARGE SCALE GENOMIC DNA]</scope>
    <source>
        <strain evidence="10 11">BC008</strain>
    </source>
</reference>
<keyword evidence="2 7" id="KW-0812">Transmembrane</keyword>
<evidence type="ECO:0000256" key="3">
    <source>
        <dbReference type="ARBA" id="ARBA00022741"/>
    </source>
</evidence>
<proteinExistence type="predicted"/>
<evidence type="ECO:0000313" key="9">
    <source>
        <dbReference type="EMBL" id="KST66849.1"/>
    </source>
</evidence>
<evidence type="ECO:0000256" key="2">
    <source>
        <dbReference type="ARBA" id="ARBA00022692"/>
    </source>
</evidence>
<dbReference type="InterPro" id="IPR005225">
    <property type="entry name" value="Small_GTP-bd"/>
</dbReference>
<dbReference type="EMBL" id="LMTZ01000093">
    <property type="protein sequence ID" value="KST66849.1"/>
    <property type="molecule type" value="Genomic_DNA"/>
</dbReference>
<dbReference type="AlphaFoldDB" id="A0A0V8A0H4"/>
<comment type="caution">
    <text evidence="10">The sequence shown here is derived from an EMBL/GenBank/DDBJ whole genome shotgun (WGS) entry which is preliminary data.</text>
</comment>
<comment type="subcellular location">
    <subcellularLocation>
        <location evidence="1">Membrane</location>
        <topology evidence="1">Multi-pass membrane protein</topology>
    </subcellularLocation>
</comment>
<keyword evidence="6 7" id="KW-0472">Membrane</keyword>
<evidence type="ECO:0000256" key="1">
    <source>
        <dbReference type="ARBA" id="ARBA00004141"/>
    </source>
</evidence>
<sequence>MPVSRLVTLIIGLIVILALSLWLIDSLSRLYWQLSYSSPFLGNLLLLLLIVLLGVIIAAFVYYIWIIKVGEQRTRGRSGRKTPQLKIPEARTEVASSTLKAVKQQVEQIQDEVTRQALLTKSREIEVSLTRGEIQVVVFGTGSAGKTSLVNAIIGRMVGKVDSPMGTTQVGETYCLRLKGLERKILITDTPGILEAGVAGTEREELARSLATEADLLLFVVDNDLRLSEYEPLQALAEIGKRSIVVLNKIDLYTEEDKERILARLRQRVGGFIAANDVVAITANPQAVELESGDIFQPDFDILPLMRRMAAILRSEGEDLVADNILLQSMRLGEEARKLIDAQRRRQADKIVERFQWISAGVVSVTPLPVVDLLATAAVNAQMVVEIGRIYGCELNMERGRELALSLAKTLTSLGIVKGAVQLVSTALQLNIGTLIIGKAIQGVTAAYLTRIAGKSFVEYFRHDQDWGDGGMTEVVQKQFQLNRRDEFVKAFIQEAIARVVKPLTNKSEPIEEELEQGDTKSG</sequence>
<keyword evidence="3" id="KW-0547">Nucleotide-binding</keyword>
<evidence type="ECO:0000256" key="4">
    <source>
        <dbReference type="ARBA" id="ARBA00022989"/>
    </source>
</evidence>
<keyword evidence="4 7" id="KW-1133">Transmembrane helix</keyword>
<dbReference type="PANTHER" id="PTHR42714">
    <property type="entry name" value="TRNA MODIFICATION GTPASE GTPBP3"/>
    <property type="match status" value="1"/>
</dbReference>
<name>A0A0V8A0H4_9CYAN</name>
<dbReference type="GO" id="GO:0005525">
    <property type="term" value="F:GTP binding"/>
    <property type="evidence" value="ECO:0007669"/>
    <property type="project" value="UniProtKB-KW"/>
</dbReference>
<dbReference type="PANTHER" id="PTHR42714:SF2">
    <property type="entry name" value="TRNA MODIFICATION GTPASE GTPBP3, MITOCHONDRIAL"/>
    <property type="match status" value="1"/>
</dbReference>
<dbReference type="Gene3D" id="3.40.50.300">
    <property type="entry name" value="P-loop containing nucleotide triphosphate hydrolases"/>
    <property type="match status" value="1"/>
</dbReference>
<dbReference type="NCBIfam" id="TIGR00231">
    <property type="entry name" value="small_GTP"/>
    <property type="match status" value="1"/>
</dbReference>
<evidence type="ECO:0000256" key="7">
    <source>
        <dbReference type="SAM" id="Phobius"/>
    </source>
</evidence>
<dbReference type="RefSeq" id="WP_027844640.1">
    <property type="nucleotide sequence ID" value="NZ_LMTZ01000002.1"/>
</dbReference>
<dbReference type="InterPro" id="IPR027417">
    <property type="entry name" value="P-loop_NTPase"/>
</dbReference>
<dbReference type="GO" id="GO:0005829">
    <property type="term" value="C:cytosol"/>
    <property type="evidence" value="ECO:0007669"/>
    <property type="project" value="TreeGrafter"/>
</dbReference>
<dbReference type="GO" id="GO:0002098">
    <property type="term" value="P:tRNA wobble uridine modification"/>
    <property type="evidence" value="ECO:0007669"/>
    <property type="project" value="TreeGrafter"/>
</dbReference>
<dbReference type="GO" id="GO:0016020">
    <property type="term" value="C:membrane"/>
    <property type="evidence" value="ECO:0007669"/>
    <property type="project" value="UniProtKB-SubCell"/>
</dbReference>
<dbReference type="CDD" id="cd00880">
    <property type="entry name" value="Era_like"/>
    <property type="match status" value="1"/>
</dbReference>
<dbReference type="OrthoDB" id="467934at2"/>
<dbReference type="InterPro" id="IPR021147">
    <property type="entry name" value="DUF697"/>
</dbReference>
<dbReference type="EMBL" id="LMTZ01000002">
    <property type="protein sequence ID" value="KST70187.1"/>
    <property type="molecule type" value="Genomic_DNA"/>
</dbReference>
<keyword evidence="5" id="KW-0342">GTP-binding</keyword>
<accession>A0A0V8A0H4</accession>
<feature type="transmembrane region" description="Helical" evidence="7">
    <location>
        <begin position="6"/>
        <end position="24"/>
    </location>
</feature>
<dbReference type="InterPro" id="IPR006073">
    <property type="entry name" value="GTP-bd"/>
</dbReference>
<gene>
    <name evidence="9" type="ORF">BC008_27050</name>
    <name evidence="10" type="ORF">BC008_36655</name>
</gene>
<dbReference type="SUPFAM" id="SSF52540">
    <property type="entry name" value="P-loop containing nucleoside triphosphate hydrolases"/>
    <property type="match status" value="1"/>
</dbReference>
<dbReference type="Proteomes" id="UP000053372">
    <property type="component" value="Unassembled WGS sequence"/>
</dbReference>
<dbReference type="GO" id="GO:0030488">
    <property type="term" value="P:tRNA methylation"/>
    <property type="evidence" value="ECO:0007669"/>
    <property type="project" value="TreeGrafter"/>
</dbReference>
<dbReference type="Pfam" id="PF01926">
    <property type="entry name" value="MMR_HSR1"/>
    <property type="match status" value="1"/>
</dbReference>
<evidence type="ECO:0000259" key="8">
    <source>
        <dbReference type="Pfam" id="PF01926"/>
    </source>
</evidence>